<evidence type="ECO:0000313" key="2">
    <source>
        <dbReference type="EMBL" id="KAF9453933.1"/>
    </source>
</evidence>
<accession>A0A9P5XM44</accession>
<dbReference type="OrthoDB" id="3346251at2759"/>
<evidence type="ECO:0000256" key="1">
    <source>
        <dbReference type="SAM" id="MobiDB-lite"/>
    </source>
</evidence>
<sequence>MSQRLLVHLHDASRERRMESEDVILTVTSDILSPREVSEVARTQFTHKYSGSHTFPFRHQLRRSDLERTFDQPNPERFDVHVRAMKVERLPRTIQSEDYSRRTSRAPARNVQTRH</sequence>
<protein>
    <submittedName>
        <fullName evidence="2">Uncharacterized protein</fullName>
    </submittedName>
</protein>
<comment type="caution">
    <text evidence="2">The sequence shown here is derived from an EMBL/GenBank/DDBJ whole genome shotgun (WGS) entry which is preliminary data.</text>
</comment>
<feature type="region of interest" description="Disordered" evidence="1">
    <location>
        <begin position="92"/>
        <end position="115"/>
    </location>
</feature>
<dbReference type="AlphaFoldDB" id="A0A9P5XM44"/>
<proteinExistence type="predicted"/>
<name>A0A9P5XM44_9AGAR</name>
<organism evidence="2 3">
    <name type="scientific">Macrolepiota fuliginosa MF-IS2</name>
    <dbReference type="NCBI Taxonomy" id="1400762"/>
    <lineage>
        <taxon>Eukaryota</taxon>
        <taxon>Fungi</taxon>
        <taxon>Dikarya</taxon>
        <taxon>Basidiomycota</taxon>
        <taxon>Agaricomycotina</taxon>
        <taxon>Agaricomycetes</taxon>
        <taxon>Agaricomycetidae</taxon>
        <taxon>Agaricales</taxon>
        <taxon>Agaricineae</taxon>
        <taxon>Agaricaceae</taxon>
        <taxon>Macrolepiota</taxon>
    </lineage>
</organism>
<keyword evidence="3" id="KW-1185">Reference proteome</keyword>
<dbReference type="Proteomes" id="UP000807342">
    <property type="component" value="Unassembled WGS sequence"/>
</dbReference>
<evidence type="ECO:0000313" key="3">
    <source>
        <dbReference type="Proteomes" id="UP000807342"/>
    </source>
</evidence>
<reference evidence="2" key="1">
    <citation type="submission" date="2020-11" db="EMBL/GenBank/DDBJ databases">
        <authorList>
            <consortium name="DOE Joint Genome Institute"/>
            <person name="Ahrendt S."/>
            <person name="Riley R."/>
            <person name="Andreopoulos W."/>
            <person name="Labutti K."/>
            <person name="Pangilinan J."/>
            <person name="Ruiz-Duenas F.J."/>
            <person name="Barrasa J.M."/>
            <person name="Sanchez-Garcia M."/>
            <person name="Camarero S."/>
            <person name="Miyauchi S."/>
            <person name="Serrano A."/>
            <person name="Linde D."/>
            <person name="Babiker R."/>
            <person name="Drula E."/>
            <person name="Ayuso-Fernandez I."/>
            <person name="Pacheco R."/>
            <person name="Padilla G."/>
            <person name="Ferreira P."/>
            <person name="Barriuso J."/>
            <person name="Kellner H."/>
            <person name="Castanera R."/>
            <person name="Alfaro M."/>
            <person name="Ramirez L."/>
            <person name="Pisabarro A.G."/>
            <person name="Kuo A."/>
            <person name="Tritt A."/>
            <person name="Lipzen A."/>
            <person name="He G."/>
            <person name="Yan M."/>
            <person name="Ng V."/>
            <person name="Cullen D."/>
            <person name="Martin F."/>
            <person name="Rosso M.-N."/>
            <person name="Henrissat B."/>
            <person name="Hibbett D."/>
            <person name="Martinez A.T."/>
            <person name="Grigoriev I.V."/>
        </authorList>
    </citation>
    <scope>NUCLEOTIDE SEQUENCE</scope>
    <source>
        <strain evidence="2">MF-IS2</strain>
    </source>
</reference>
<gene>
    <name evidence="2" type="ORF">P691DRAFT_523436</name>
</gene>
<dbReference type="EMBL" id="MU151057">
    <property type="protein sequence ID" value="KAF9453933.1"/>
    <property type="molecule type" value="Genomic_DNA"/>
</dbReference>